<dbReference type="InterPro" id="IPR001041">
    <property type="entry name" value="2Fe-2S_ferredoxin-type"/>
</dbReference>
<dbReference type="PROSITE" id="PS51384">
    <property type="entry name" value="FAD_FR"/>
    <property type="match status" value="1"/>
</dbReference>
<dbReference type="AlphaFoldDB" id="A0A0H2X2S0"/>
<reference evidence="9 10" key="1">
    <citation type="journal article" date="2005" name="Genome Res.">
        <title>Comparative and functional genomic analyses of the pathogenicity of phytopathogen Xanthomonas campestris pv. campestris.</title>
        <authorList>
            <person name="Qian W."/>
            <person name="Jia Y."/>
            <person name="Ren S.X."/>
            <person name="He Y.Q."/>
            <person name="Feng J.X."/>
            <person name="Lu L.F."/>
            <person name="Sun Q."/>
            <person name="Ying G."/>
            <person name="Tang D.J."/>
            <person name="Tang H."/>
            <person name="Wu W."/>
            <person name="Hao P."/>
            <person name="Wang L."/>
            <person name="Jiang B.L."/>
            <person name="Zeng S."/>
            <person name="Gu W.Y."/>
            <person name="Lu G."/>
            <person name="Rong L."/>
            <person name="Tian Y."/>
            <person name="Yao Z."/>
            <person name="Fu G."/>
            <person name="Chen B."/>
            <person name="Fang R."/>
            <person name="Qiang B."/>
            <person name="Chen Z."/>
            <person name="Zhao G.P."/>
            <person name="Tang J.L."/>
            <person name="He C."/>
        </authorList>
    </citation>
    <scope>NUCLEOTIDE SEQUENCE [LARGE SCALE GENOMIC DNA]</scope>
    <source>
        <strain evidence="9 10">8004</strain>
    </source>
</reference>
<dbReference type="PANTHER" id="PTHR47354:SF1">
    <property type="entry name" value="CARNITINE MONOOXYGENASE REDUCTASE SUBUNIT"/>
    <property type="match status" value="1"/>
</dbReference>
<dbReference type="Gene3D" id="2.40.30.10">
    <property type="entry name" value="Translation factors"/>
    <property type="match status" value="1"/>
</dbReference>
<dbReference type="HOGENOM" id="CLU_003827_17_0_6"/>
<dbReference type="PROSITE" id="PS51085">
    <property type="entry name" value="2FE2S_FER_2"/>
    <property type="match status" value="1"/>
</dbReference>
<proteinExistence type="predicted"/>
<feature type="domain" description="2Fe-2S ferredoxin-type" evidence="7">
    <location>
        <begin position="241"/>
        <end position="326"/>
    </location>
</feature>
<keyword evidence="9" id="KW-0489">Methyltransferase</keyword>
<dbReference type="SUPFAM" id="SSF63380">
    <property type="entry name" value="Riboflavin synthase domain-like"/>
    <property type="match status" value="1"/>
</dbReference>
<feature type="domain" description="FAD-binding FR-type" evidence="8">
    <location>
        <begin position="8"/>
        <end position="109"/>
    </location>
</feature>
<dbReference type="GO" id="GO:0032259">
    <property type="term" value="P:methylation"/>
    <property type="evidence" value="ECO:0007669"/>
    <property type="project" value="UniProtKB-KW"/>
</dbReference>
<protein>
    <submittedName>
        <fullName evidence="9">Vanillate O-demethylase oxidoreductase</fullName>
    </submittedName>
</protein>
<dbReference type="FunFam" id="3.40.50.80:FF:000066">
    <property type="entry name" value="Vanillate O-demethylase oxidoreductase"/>
    <property type="match status" value="1"/>
</dbReference>
<evidence type="ECO:0000256" key="1">
    <source>
        <dbReference type="ARBA" id="ARBA00022630"/>
    </source>
</evidence>
<dbReference type="InterPro" id="IPR017938">
    <property type="entry name" value="Riboflavin_synthase-like_b-brl"/>
</dbReference>
<dbReference type="InterPro" id="IPR017927">
    <property type="entry name" value="FAD-bd_FR_type"/>
</dbReference>
<dbReference type="InterPro" id="IPR001433">
    <property type="entry name" value="OxRdtase_FAD/NAD-bd"/>
</dbReference>
<evidence type="ECO:0000313" key="9">
    <source>
        <dbReference type="EMBL" id="AAY47393.1"/>
    </source>
</evidence>
<dbReference type="Gene3D" id="3.10.20.30">
    <property type="match status" value="1"/>
</dbReference>
<evidence type="ECO:0000259" key="8">
    <source>
        <dbReference type="PROSITE" id="PS51384"/>
    </source>
</evidence>
<keyword evidence="6" id="KW-0411">Iron-sulfur</keyword>
<dbReference type="Pfam" id="PF00175">
    <property type="entry name" value="NAD_binding_1"/>
    <property type="match status" value="1"/>
</dbReference>
<evidence type="ECO:0000256" key="3">
    <source>
        <dbReference type="ARBA" id="ARBA00022723"/>
    </source>
</evidence>
<keyword evidence="3" id="KW-0479">Metal-binding</keyword>
<evidence type="ECO:0000256" key="2">
    <source>
        <dbReference type="ARBA" id="ARBA00022714"/>
    </source>
</evidence>
<evidence type="ECO:0000256" key="4">
    <source>
        <dbReference type="ARBA" id="ARBA00023002"/>
    </source>
</evidence>
<gene>
    <name evidence="9" type="ordered locus">XC_0307</name>
</gene>
<dbReference type="InterPro" id="IPR036010">
    <property type="entry name" value="2Fe-2S_ferredoxin-like_sf"/>
</dbReference>
<dbReference type="KEGG" id="xcb:XC_0307"/>
<accession>A0A0H2X2S0</accession>
<dbReference type="SUPFAM" id="SSF52343">
    <property type="entry name" value="Ferredoxin reductase-like, C-terminal NADP-linked domain"/>
    <property type="match status" value="1"/>
</dbReference>
<dbReference type="PANTHER" id="PTHR47354">
    <property type="entry name" value="NADH OXIDOREDUCTASE HCR"/>
    <property type="match status" value="1"/>
</dbReference>
<sequence>MTGEDDGMSLHEVRVAEVVDQGHRQRAIRLEPIGAELPAFEAGAHVDLHLPDGLIRQYSIASAPHARDHYLLCVKLADASRGGSRHLCEQLAAGDRLQISTPRNLFPLHPGERHVLLAAGIGITPLLSMVEALEARGEAFVLHYYARRQADVAFGQRLQQGFQHGQVQVHLSDGGESPRVHIPTELRKAHARDQLYLCGPAAFMDHFSALALAQGWAPAQLHREHFAAVAPAVPHAADDAFEVELAASGRVVQVAAECSIASALMAAGVEVPLSCEQGMCGACLTGVLDGVPDHRDSVLSDSEHAQNTQITLCCSRSRTPRLVLEL</sequence>
<dbReference type="Proteomes" id="UP000000420">
    <property type="component" value="Chromosome"/>
</dbReference>
<dbReference type="PROSITE" id="PS00197">
    <property type="entry name" value="2FE2S_FER_1"/>
    <property type="match status" value="1"/>
</dbReference>
<name>A0A0H2X2S0_XANC8</name>
<dbReference type="Gene3D" id="3.40.50.80">
    <property type="entry name" value="Nucleotide-binding domain of ferredoxin-NADP reductase (FNR) module"/>
    <property type="match status" value="1"/>
</dbReference>
<dbReference type="InterPro" id="IPR012675">
    <property type="entry name" value="Beta-grasp_dom_sf"/>
</dbReference>
<keyword evidence="2" id="KW-0001">2Fe-2S</keyword>
<dbReference type="InterPro" id="IPR050415">
    <property type="entry name" value="MRET"/>
</dbReference>
<dbReference type="SUPFAM" id="SSF54292">
    <property type="entry name" value="2Fe-2S ferredoxin-like"/>
    <property type="match status" value="1"/>
</dbReference>
<dbReference type="Pfam" id="PF00111">
    <property type="entry name" value="Fer2"/>
    <property type="match status" value="1"/>
</dbReference>
<dbReference type="CDD" id="cd00207">
    <property type="entry name" value="fer2"/>
    <property type="match status" value="1"/>
</dbReference>
<keyword evidence="5" id="KW-0408">Iron</keyword>
<dbReference type="GO" id="GO:0046872">
    <property type="term" value="F:metal ion binding"/>
    <property type="evidence" value="ECO:0007669"/>
    <property type="project" value="UniProtKB-KW"/>
</dbReference>
<dbReference type="CDD" id="cd06185">
    <property type="entry name" value="PDR_like"/>
    <property type="match status" value="1"/>
</dbReference>
<dbReference type="InterPro" id="IPR039261">
    <property type="entry name" value="FNR_nucleotide-bd"/>
</dbReference>
<evidence type="ECO:0000256" key="6">
    <source>
        <dbReference type="ARBA" id="ARBA00023014"/>
    </source>
</evidence>
<evidence type="ECO:0000313" key="10">
    <source>
        <dbReference type="Proteomes" id="UP000000420"/>
    </source>
</evidence>
<dbReference type="FunFam" id="2.40.30.10:FF:000108">
    <property type="entry name" value="Vanillate O-demethylase oxidoreductase"/>
    <property type="match status" value="1"/>
</dbReference>
<evidence type="ECO:0000259" key="7">
    <source>
        <dbReference type="PROSITE" id="PS51085"/>
    </source>
</evidence>
<keyword evidence="4" id="KW-0560">Oxidoreductase</keyword>
<dbReference type="GO" id="GO:0051537">
    <property type="term" value="F:2 iron, 2 sulfur cluster binding"/>
    <property type="evidence" value="ECO:0007669"/>
    <property type="project" value="UniProtKB-KW"/>
</dbReference>
<evidence type="ECO:0000256" key="5">
    <source>
        <dbReference type="ARBA" id="ARBA00023004"/>
    </source>
</evidence>
<organism evidence="9 10">
    <name type="scientific">Xanthomonas campestris pv. campestris (strain 8004)</name>
    <dbReference type="NCBI Taxonomy" id="314565"/>
    <lineage>
        <taxon>Bacteria</taxon>
        <taxon>Pseudomonadati</taxon>
        <taxon>Pseudomonadota</taxon>
        <taxon>Gammaproteobacteria</taxon>
        <taxon>Lysobacterales</taxon>
        <taxon>Lysobacteraceae</taxon>
        <taxon>Xanthomonas</taxon>
    </lineage>
</organism>
<keyword evidence="1" id="KW-0285">Flavoprotein</keyword>
<dbReference type="FunFam" id="3.10.20.30:FF:000034">
    <property type="entry name" value="Vanillate monooxygenase, oxidoreductase subunit"/>
    <property type="match status" value="1"/>
</dbReference>
<dbReference type="InterPro" id="IPR006058">
    <property type="entry name" value="2Fe2S_fd_BS"/>
</dbReference>
<keyword evidence="9" id="KW-0808">Transferase</keyword>
<dbReference type="PRINTS" id="PR00409">
    <property type="entry name" value="PHDIOXRDTASE"/>
</dbReference>
<dbReference type="GO" id="GO:0008168">
    <property type="term" value="F:methyltransferase activity"/>
    <property type="evidence" value="ECO:0007669"/>
    <property type="project" value="UniProtKB-KW"/>
</dbReference>
<dbReference type="GO" id="GO:0016491">
    <property type="term" value="F:oxidoreductase activity"/>
    <property type="evidence" value="ECO:0007669"/>
    <property type="project" value="UniProtKB-KW"/>
</dbReference>
<dbReference type="EMBL" id="CP000050">
    <property type="protein sequence ID" value="AAY47393.1"/>
    <property type="molecule type" value="Genomic_DNA"/>
</dbReference>